<keyword evidence="9" id="KW-1133">Transmembrane helix</keyword>
<feature type="chain" id="PRO_5017068330" evidence="10">
    <location>
        <begin position="20"/>
        <end position="834"/>
    </location>
</feature>
<evidence type="ECO:0000256" key="9">
    <source>
        <dbReference type="SAM" id="Phobius"/>
    </source>
</evidence>
<dbReference type="AlphaFoldDB" id="A0A372IP10"/>
<keyword evidence="5" id="KW-0720">Serine protease</keyword>
<dbReference type="Gene3D" id="3.40.50.200">
    <property type="entry name" value="Peptidase S8/S53 domain"/>
    <property type="match status" value="1"/>
</dbReference>
<dbReference type="PROSITE" id="PS00138">
    <property type="entry name" value="SUBTILASE_SER"/>
    <property type="match status" value="1"/>
</dbReference>
<dbReference type="SMART" id="SM00944">
    <property type="entry name" value="Pro-kuma_activ"/>
    <property type="match status" value="1"/>
</dbReference>
<evidence type="ECO:0000256" key="5">
    <source>
        <dbReference type="ARBA" id="ARBA00022825"/>
    </source>
</evidence>
<evidence type="ECO:0000256" key="2">
    <source>
        <dbReference type="ARBA" id="ARBA00022670"/>
    </source>
</evidence>
<evidence type="ECO:0000256" key="4">
    <source>
        <dbReference type="ARBA" id="ARBA00022801"/>
    </source>
</evidence>
<evidence type="ECO:0000313" key="12">
    <source>
        <dbReference type="EMBL" id="RFU16692.1"/>
    </source>
</evidence>
<feature type="transmembrane region" description="Helical" evidence="9">
    <location>
        <begin position="763"/>
        <end position="780"/>
    </location>
</feature>
<keyword evidence="3" id="KW-0479">Metal-binding</keyword>
<comment type="caution">
    <text evidence="8">Lacks conserved residue(s) required for the propagation of feature annotation.</text>
</comment>
<evidence type="ECO:0000256" key="6">
    <source>
        <dbReference type="ARBA" id="ARBA00022837"/>
    </source>
</evidence>
<dbReference type="InterPro" id="IPR036852">
    <property type="entry name" value="Peptidase_S8/S53_dom_sf"/>
</dbReference>
<dbReference type="RefSeq" id="WP_117298862.1">
    <property type="nucleotide sequence ID" value="NZ_QVQT02000003.1"/>
</dbReference>
<dbReference type="PANTHER" id="PTHR14218:SF15">
    <property type="entry name" value="TRIPEPTIDYL-PEPTIDASE 1"/>
    <property type="match status" value="1"/>
</dbReference>
<name>A0A372IP10_9BACT</name>
<feature type="domain" description="Peptidase S53" evidence="11">
    <location>
        <begin position="218"/>
        <end position="639"/>
    </location>
</feature>
<evidence type="ECO:0000256" key="1">
    <source>
        <dbReference type="ARBA" id="ARBA00001913"/>
    </source>
</evidence>
<dbReference type="InterPro" id="IPR030400">
    <property type="entry name" value="Sedolisin_dom"/>
</dbReference>
<dbReference type="Proteomes" id="UP000264702">
    <property type="component" value="Unassembled WGS sequence"/>
</dbReference>
<feature type="transmembrane region" description="Helical" evidence="9">
    <location>
        <begin position="738"/>
        <end position="756"/>
    </location>
</feature>
<dbReference type="InterPro" id="IPR023828">
    <property type="entry name" value="Peptidase_S8_Ser-AS"/>
</dbReference>
<comment type="similarity">
    <text evidence="8">Belongs to the peptidase S8 family.</text>
</comment>
<dbReference type="PANTHER" id="PTHR14218">
    <property type="entry name" value="PROTEASE S8 TRIPEPTIDYL PEPTIDASE I CLN2"/>
    <property type="match status" value="1"/>
</dbReference>
<gene>
    <name evidence="12" type="ORF">D0Y96_07995</name>
</gene>
<dbReference type="SUPFAM" id="SSF52743">
    <property type="entry name" value="Subtilisin-like"/>
    <property type="match status" value="1"/>
</dbReference>
<dbReference type="OrthoDB" id="127592at2"/>
<proteinExistence type="inferred from homology"/>
<keyword evidence="13" id="KW-1185">Reference proteome</keyword>
<keyword evidence="10" id="KW-0732">Signal</keyword>
<dbReference type="EMBL" id="QVQT01000003">
    <property type="protein sequence ID" value="RFU16692.1"/>
    <property type="molecule type" value="Genomic_DNA"/>
</dbReference>
<dbReference type="PROSITE" id="PS51892">
    <property type="entry name" value="SUBTILASE"/>
    <property type="match status" value="1"/>
</dbReference>
<evidence type="ECO:0000313" key="13">
    <source>
        <dbReference type="Proteomes" id="UP000264702"/>
    </source>
</evidence>
<dbReference type="PROSITE" id="PS51695">
    <property type="entry name" value="SEDOLISIN"/>
    <property type="match status" value="1"/>
</dbReference>
<dbReference type="GO" id="GO:0006508">
    <property type="term" value="P:proteolysis"/>
    <property type="evidence" value="ECO:0007669"/>
    <property type="project" value="UniProtKB-KW"/>
</dbReference>
<dbReference type="CDD" id="cd11377">
    <property type="entry name" value="Pro-peptidase_S53"/>
    <property type="match status" value="1"/>
</dbReference>
<keyword evidence="9" id="KW-0472">Membrane</keyword>
<dbReference type="Pfam" id="PF00082">
    <property type="entry name" value="Peptidase_S8"/>
    <property type="match status" value="1"/>
</dbReference>
<keyword evidence="9" id="KW-0812">Transmembrane</keyword>
<protein>
    <submittedName>
        <fullName evidence="12">Peptidase S53</fullName>
    </submittedName>
</protein>
<evidence type="ECO:0000259" key="11">
    <source>
        <dbReference type="PROSITE" id="PS51695"/>
    </source>
</evidence>
<keyword evidence="7" id="KW-0865">Zymogen</keyword>
<dbReference type="InterPro" id="IPR015366">
    <property type="entry name" value="S53_propep"/>
</dbReference>
<keyword evidence="2" id="KW-0645">Protease</keyword>
<dbReference type="SUPFAM" id="SSF54897">
    <property type="entry name" value="Protease propeptides/inhibitors"/>
    <property type="match status" value="1"/>
</dbReference>
<dbReference type="InterPro" id="IPR000209">
    <property type="entry name" value="Peptidase_S8/S53_dom"/>
</dbReference>
<keyword evidence="6" id="KW-0106">Calcium</keyword>
<dbReference type="GO" id="GO:0004252">
    <property type="term" value="F:serine-type endopeptidase activity"/>
    <property type="evidence" value="ECO:0007669"/>
    <property type="project" value="InterPro"/>
</dbReference>
<keyword evidence="4" id="KW-0378">Hydrolase</keyword>
<organism evidence="12 13">
    <name type="scientific">Paracidobacterium acidisoli</name>
    <dbReference type="NCBI Taxonomy" id="2303751"/>
    <lineage>
        <taxon>Bacteria</taxon>
        <taxon>Pseudomonadati</taxon>
        <taxon>Acidobacteriota</taxon>
        <taxon>Terriglobia</taxon>
        <taxon>Terriglobales</taxon>
        <taxon>Acidobacteriaceae</taxon>
        <taxon>Paracidobacterium</taxon>
    </lineage>
</organism>
<reference evidence="12 13" key="1">
    <citation type="submission" date="2018-08" db="EMBL/GenBank/DDBJ databases">
        <title>Acidipila sp. 4G-K13, an acidobacterium isolated from forest soil.</title>
        <authorList>
            <person name="Gao Z.-H."/>
            <person name="Qiu L.-H."/>
        </authorList>
    </citation>
    <scope>NUCLEOTIDE SEQUENCE [LARGE SCALE GENOMIC DNA]</scope>
    <source>
        <strain evidence="12 13">4G-K13</strain>
    </source>
</reference>
<dbReference type="GO" id="GO:0046872">
    <property type="term" value="F:metal ion binding"/>
    <property type="evidence" value="ECO:0007669"/>
    <property type="project" value="UniProtKB-KW"/>
</dbReference>
<comment type="caution">
    <text evidence="12">The sequence shown here is derived from an EMBL/GenBank/DDBJ whole genome shotgun (WGS) entry which is preliminary data.</text>
</comment>
<evidence type="ECO:0000256" key="10">
    <source>
        <dbReference type="SAM" id="SignalP"/>
    </source>
</evidence>
<evidence type="ECO:0000256" key="7">
    <source>
        <dbReference type="ARBA" id="ARBA00023145"/>
    </source>
</evidence>
<sequence>MRGFLTLLAAVVCSFQAGAAAAQRVSQAIGESGRVALAGTIDPRAAAQFDTGPVAAGMKINGMTMVFAPTAEQQADLDALVKAQQTPGSAEYHQWLTPAEYGSRFGLSDSDLAKVEAWLEQQGFSVDRVANSRDSITFSGTAEQVQAAFQTEIHQFRIGGETHFANAAAIKVPAALSGVVRTVRNLNDFRPKPFVRFRPQTAEEAGPGFTSSQGGSHYLTPKDVATIYDINAAYNSGYTGTGQTIAIMGQSAVELSDIENFQSAAGLTVKAPTMVLVPGSGGSAVVSGDEAESDLDLEYSGGIAKGATIDFVYTGNNPNYGVFDSIQYAVDEDIAPIISVSYGDCETDLGSSNYAALNAILEQGASQGQTIVAASGDDGSTACYGIKGMTTTEQEALAVNFPASSQYATGLGGTEFPAADVASTNTTYWDSASGSDVISSALSYIPEGAWNDDSSSLGAMYALSAGGGGASGLTARPSWQTGAGIPSGNARLVPDISLDSSADRAGYLYCSSDTSGWSSEQKASCNSSFRDASSQDLTVAGGTSFAAPIFAGMMAILNQKQNATGQGVVNATLYTMAANAATYASAFHDITSGSIACSAGPSYCSAAGESGFSAGTGYDEATGLGSIDLYNLLMAWPSGSSTGSGSGSGSFALQATNVTVAAGSSGSSTVTVTPSGGFTGAVNLACAVTASPSGATDVPTCSVSSSSVSITGTGGVTAQVTLATTAATAALQEPLRRYVFPAGGIAALAVVFLWGIPSRRRGWRAMLGMLILVICLAPMGCGSSGSGATSKSTGGTGSGTTTGTTAGSYTVKVTGTAASDSSLTASTTFMLTVN</sequence>
<accession>A0A372IP10</accession>
<comment type="cofactor">
    <cofactor evidence="1">
        <name>Ca(2+)</name>
        <dbReference type="ChEBI" id="CHEBI:29108"/>
    </cofactor>
</comment>
<dbReference type="InterPro" id="IPR050819">
    <property type="entry name" value="Tripeptidyl-peptidase_I"/>
</dbReference>
<dbReference type="CDD" id="cd04056">
    <property type="entry name" value="Peptidases_S53"/>
    <property type="match status" value="1"/>
</dbReference>
<evidence type="ECO:0000256" key="8">
    <source>
        <dbReference type="PROSITE-ProRule" id="PRU01240"/>
    </source>
</evidence>
<dbReference type="Pfam" id="PF09286">
    <property type="entry name" value="Pro-kuma_activ"/>
    <property type="match status" value="1"/>
</dbReference>
<feature type="signal peptide" evidence="10">
    <location>
        <begin position="1"/>
        <end position="19"/>
    </location>
</feature>
<dbReference type="GO" id="GO:0008240">
    <property type="term" value="F:tripeptidyl-peptidase activity"/>
    <property type="evidence" value="ECO:0007669"/>
    <property type="project" value="TreeGrafter"/>
</dbReference>
<evidence type="ECO:0000256" key="3">
    <source>
        <dbReference type="ARBA" id="ARBA00022723"/>
    </source>
</evidence>